<dbReference type="AlphaFoldDB" id="A0A445A8G5"/>
<dbReference type="Proteomes" id="UP000289738">
    <property type="component" value="Chromosome B03"/>
</dbReference>
<gene>
    <name evidence="1" type="ORF">Ahy_B03g067921</name>
</gene>
<reference evidence="1 2" key="1">
    <citation type="submission" date="2019-01" db="EMBL/GenBank/DDBJ databases">
        <title>Sequencing of cultivated peanut Arachis hypogaea provides insights into genome evolution and oil improvement.</title>
        <authorList>
            <person name="Chen X."/>
        </authorList>
    </citation>
    <scope>NUCLEOTIDE SEQUENCE [LARGE SCALE GENOMIC DNA]</scope>
    <source>
        <strain evidence="2">cv. Fuhuasheng</strain>
        <tissue evidence="1">Leaves</tissue>
    </source>
</reference>
<proteinExistence type="predicted"/>
<dbReference type="SUPFAM" id="SSF75304">
    <property type="entry name" value="Amidase signature (AS) enzymes"/>
    <property type="match status" value="1"/>
</dbReference>
<name>A0A445A8G5_ARAHY</name>
<evidence type="ECO:0000313" key="1">
    <source>
        <dbReference type="EMBL" id="RYR22612.1"/>
    </source>
</evidence>
<dbReference type="Gene3D" id="3.90.1300.10">
    <property type="entry name" value="Amidase signature (AS) domain"/>
    <property type="match status" value="1"/>
</dbReference>
<organism evidence="1 2">
    <name type="scientific">Arachis hypogaea</name>
    <name type="common">Peanut</name>
    <dbReference type="NCBI Taxonomy" id="3818"/>
    <lineage>
        <taxon>Eukaryota</taxon>
        <taxon>Viridiplantae</taxon>
        <taxon>Streptophyta</taxon>
        <taxon>Embryophyta</taxon>
        <taxon>Tracheophyta</taxon>
        <taxon>Spermatophyta</taxon>
        <taxon>Magnoliopsida</taxon>
        <taxon>eudicotyledons</taxon>
        <taxon>Gunneridae</taxon>
        <taxon>Pentapetalae</taxon>
        <taxon>rosids</taxon>
        <taxon>fabids</taxon>
        <taxon>Fabales</taxon>
        <taxon>Fabaceae</taxon>
        <taxon>Papilionoideae</taxon>
        <taxon>50 kb inversion clade</taxon>
        <taxon>dalbergioids sensu lato</taxon>
        <taxon>Dalbergieae</taxon>
        <taxon>Pterocarpus clade</taxon>
        <taxon>Arachis</taxon>
    </lineage>
</organism>
<comment type="caution">
    <text evidence="1">The sequence shown here is derived from an EMBL/GenBank/DDBJ whole genome shotgun (WGS) entry which is preliminary data.</text>
</comment>
<evidence type="ECO:0008006" key="3">
    <source>
        <dbReference type="Google" id="ProtNLM"/>
    </source>
</evidence>
<dbReference type="EMBL" id="SDMP01000013">
    <property type="protein sequence ID" value="RYR22612.1"/>
    <property type="molecule type" value="Genomic_DNA"/>
</dbReference>
<protein>
    <recommendedName>
        <fullName evidence="3">Amidase domain-containing protein</fullName>
    </recommendedName>
</protein>
<keyword evidence="2" id="KW-1185">Reference proteome</keyword>
<sequence>MSRDTKAGKRDREGTNKPIELEHLLEDKKWRGLEKINEFGQDIFLLAQTTNGIGATARLSREGFEKLVSDYKLDAFVTPGSSVAPLLFIRGFPGINVSAEYDSKGVPFGINFGGLKGSESKLIEIAYEFEESPFQFNLQE</sequence>
<evidence type="ECO:0000313" key="2">
    <source>
        <dbReference type="Proteomes" id="UP000289738"/>
    </source>
</evidence>
<dbReference type="PANTHER" id="PTHR42678">
    <property type="entry name" value="AMIDASE"/>
    <property type="match status" value="1"/>
</dbReference>
<dbReference type="InterPro" id="IPR036928">
    <property type="entry name" value="AS_sf"/>
</dbReference>
<dbReference type="STRING" id="3818.A0A445A8G5"/>
<accession>A0A445A8G5</accession>
<dbReference type="PANTHER" id="PTHR42678:SF34">
    <property type="entry name" value="OS04G0183300 PROTEIN"/>
    <property type="match status" value="1"/>
</dbReference>